<feature type="region of interest" description="Disordered" evidence="1">
    <location>
        <begin position="300"/>
        <end position="321"/>
    </location>
</feature>
<feature type="transmembrane region" description="Helical" evidence="2">
    <location>
        <begin position="93"/>
        <end position="113"/>
    </location>
</feature>
<feature type="transmembrane region" description="Helical" evidence="2">
    <location>
        <begin position="122"/>
        <end position="146"/>
    </location>
</feature>
<dbReference type="STRING" id="231916.A0A409YKB1"/>
<protein>
    <recommendedName>
        <fullName evidence="3">DUF6534 domain-containing protein</fullName>
    </recommendedName>
</protein>
<gene>
    <name evidence="4" type="ORF">CVT26_007893</name>
</gene>
<dbReference type="Pfam" id="PF20152">
    <property type="entry name" value="DUF6534"/>
    <property type="match status" value="1"/>
</dbReference>
<evidence type="ECO:0000256" key="1">
    <source>
        <dbReference type="SAM" id="MobiDB-lite"/>
    </source>
</evidence>
<dbReference type="PANTHER" id="PTHR40465">
    <property type="entry name" value="CHROMOSOME 1, WHOLE GENOME SHOTGUN SEQUENCE"/>
    <property type="match status" value="1"/>
</dbReference>
<feature type="transmembrane region" description="Helical" evidence="2">
    <location>
        <begin position="20"/>
        <end position="40"/>
    </location>
</feature>
<sequence length="321" mass="35503">MDALPPLPPDVGRTVGPLLLGYLLHWGLFGALSTQVYMYFLAFPNDPRWTQILVYGVYTAEFVQTILITQTAFRSFAPGFGNIESINEEGNLWFTIPIMSSAIACVVQVFYAYRLRILAQSYIVPVIIVVLSLIQLGGGIATGTIAHQSRVFSEFLGTKVYIATGLWNGGSAACDVIIAAGMTYYLSKKRTSWKQTRRIVQKLIRLIIETGTLTATIATINLVLSLLPGKPTYFQTTSGILGKMYSTTMMVVFNSRMRIVGGETSEEPISSLEATNPRRRSSNGILGRVIISREEYTYPMDDWKPTSKTAEENVKSGELQP</sequence>
<feature type="transmembrane region" description="Helical" evidence="2">
    <location>
        <begin position="233"/>
        <end position="253"/>
    </location>
</feature>
<dbReference type="EMBL" id="NHYE01000735">
    <property type="protein sequence ID" value="PPR03487.1"/>
    <property type="molecule type" value="Genomic_DNA"/>
</dbReference>
<dbReference type="PANTHER" id="PTHR40465:SF1">
    <property type="entry name" value="DUF6534 DOMAIN-CONTAINING PROTEIN"/>
    <property type="match status" value="1"/>
</dbReference>
<feature type="domain" description="DUF6534" evidence="3">
    <location>
        <begin position="171"/>
        <end position="257"/>
    </location>
</feature>
<feature type="transmembrane region" description="Helical" evidence="2">
    <location>
        <begin position="166"/>
        <end position="186"/>
    </location>
</feature>
<evidence type="ECO:0000313" key="5">
    <source>
        <dbReference type="Proteomes" id="UP000284706"/>
    </source>
</evidence>
<comment type="caution">
    <text evidence="4">The sequence shown here is derived from an EMBL/GenBank/DDBJ whole genome shotgun (WGS) entry which is preliminary data.</text>
</comment>
<keyword evidence="2" id="KW-1133">Transmembrane helix</keyword>
<keyword evidence="2" id="KW-0472">Membrane</keyword>
<dbReference type="AlphaFoldDB" id="A0A409YKB1"/>
<organism evidence="4 5">
    <name type="scientific">Gymnopilus dilepis</name>
    <dbReference type="NCBI Taxonomy" id="231916"/>
    <lineage>
        <taxon>Eukaryota</taxon>
        <taxon>Fungi</taxon>
        <taxon>Dikarya</taxon>
        <taxon>Basidiomycota</taxon>
        <taxon>Agaricomycotina</taxon>
        <taxon>Agaricomycetes</taxon>
        <taxon>Agaricomycetidae</taxon>
        <taxon>Agaricales</taxon>
        <taxon>Agaricineae</taxon>
        <taxon>Hymenogastraceae</taxon>
        <taxon>Gymnopilus</taxon>
    </lineage>
</organism>
<keyword evidence="5" id="KW-1185">Reference proteome</keyword>
<keyword evidence="2" id="KW-0812">Transmembrane</keyword>
<feature type="compositionally biased region" description="Basic and acidic residues" evidence="1">
    <location>
        <begin position="300"/>
        <end position="315"/>
    </location>
</feature>
<reference evidence="4 5" key="1">
    <citation type="journal article" date="2018" name="Evol. Lett.">
        <title>Horizontal gene cluster transfer increased hallucinogenic mushroom diversity.</title>
        <authorList>
            <person name="Reynolds H.T."/>
            <person name="Vijayakumar V."/>
            <person name="Gluck-Thaler E."/>
            <person name="Korotkin H.B."/>
            <person name="Matheny P.B."/>
            <person name="Slot J.C."/>
        </authorList>
    </citation>
    <scope>NUCLEOTIDE SEQUENCE [LARGE SCALE GENOMIC DNA]</scope>
    <source>
        <strain evidence="4 5">SRW20</strain>
    </source>
</reference>
<dbReference type="OrthoDB" id="3223377at2759"/>
<feature type="transmembrane region" description="Helical" evidence="2">
    <location>
        <begin position="52"/>
        <end position="73"/>
    </location>
</feature>
<evidence type="ECO:0000259" key="3">
    <source>
        <dbReference type="Pfam" id="PF20152"/>
    </source>
</evidence>
<name>A0A409YKB1_9AGAR</name>
<evidence type="ECO:0000256" key="2">
    <source>
        <dbReference type="SAM" id="Phobius"/>
    </source>
</evidence>
<dbReference type="InterPro" id="IPR045339">
    <property type="entry name" value="DUF6534"/>
</dbReference>
<dbReference type="InParanoid" id="A0A409YKB1"/>
<evidence type="ECO:0000313" key="4">
    <source>
        <dbReference type="EMBL" id="PPR03487.1"/>
    </source>
</evidence>
<dbReference type="Proteomes" id="UP000284706">
    <property type="component" value="Unassembled WGS sequence"/>
</dbReference>
<accession>A0A409YKB1</accession>
<feature type="transmembrane region" description="Helical" evidence="2">
    <location>
        <begin position="206"/>
        <end position="227"/>
    </location>
</feature>
<proteinExistence type="predicted"/>